<protein>
    <recommendedName>
        <fullName evidence="2">DUF7924 domain-containing protein</fullName>
    </recommendedName>
</protein>
<dbReference type="InterPro" id="IPR057684">
    <property type="entry name" value="DUF7924"/>
</dbReference>
<sequence length="432" mass="48546">MAPARAQEFSGSDSSETLDHEPRRNAADEEESPRPPARREYMPTATEPGSMLLDMSTELQAHLASADSTWQHDGHDAPEVAANQDIWSTKQEPAMHRKLARENDPRLRSHSVSSVAPGDTGLSETRSLEVAGCFLFPLERDITADNMVLYLNLLIHEQPIPQGSLFRDDIFGFTRRKMRAWDKARLFRYITPLVVPSVENLAAAGSTQLECLVESLNEEWTNSLPLAGLPPRPDYSVGFRHAAFSDHQVGKLRPFIGRLDAHDPSLFMGTSNMYFPFLSCHVVPNGDAVHAANLHTGHSMALAVRGVVELFRLFNREDEVHRQALAFSVIHNCMVVQVYAHYAEIHGETTKYFRQEIRNFDLEAFEGKDRWAAYCFTRNIYDIWMPLHLQMIRSAVDQLMSPCGDAHEDDIDPPGHDMDVGPAVGMNDVAED</sequence>
<dbReference type="EMBL" id="LFRF01000020">
    <property type="protein sequence ID" value="KND89147.1"/>
    <property type="molecule type" value="Genomic_DNA"/>
</dbReference>
<reference evidence="3 4" key="1">
    <citation type="journal article" date="2015" name="BMC Genomics">
        <title>The genome of the truffle-parasite Tolypocladium ophioglossoides and the evolution of antifungal peptaibiotics.</title>
        <authorList>
            <person name="Quandt C.A."/>
            <person name="Bushley K.E."/>
            <person name="Spatafora J.W."/>
        </authorList>
    </citation>
    <scope>NUCLEOTIDE SEQUENCE [LARGE SCALE GENOMIC DNA]</scope>
    <source>
        <strain evidence="3 4">CBS 100239</strain>
    </source>
</reference>
<dbReference type="PANTHER" id="PTHR42470">
    <property type="entry name" value="VAST DOMAIN-CONTAINING PROTEIN"/>
    <property type="match status" value="1"/>
</dbReference>
<dbReference type="PANTHER" id="PTHR42470:SF2">
    <property type="match status" value="1"/>
</dbReference>
<evidence type="ECO:0000256" key="1">
    <source>
        <dbReference type="SAM" id="MobiDB-lite"/>
    </source>
</evidence>
<feature type="compositionally biased region" description="Basic and acidic residues" evidence="1">
    <location>
        <begin position="17"/>
        <end position="27"/>
    </location>
</feature>
<comment type="caution">
    <text evidence="3">The sequence shown here is derived from an EMBL/GenBank/DDBJ whole genome shotgun (WGS) entry which is preliminary data.</text>
</comment>
<organism evidence="3 4">
    <name type="scientific">Tolypocladium ophioglossoides (strain CBS 100239)</name>
    <name type="common">Snaketongue truffleclub</name>
    <name type="synonym">Elaphocordyceps ophioglossoides</name>
    <dbReference type="NCBI Taxonomy" id="1163406"/>
    <lineage>
        <taxon>Eukaryota</taxon>
        <taxon>Fungi</taxon>
        <taxon>Dikarya</taxon>
        <taxon>Ascomycota</taxon>
        <taxon>Pezizomycotina</taxon>
        <taxon>Sordariomycetes</taxon>
        <taxon>Hypocreomycetidae</taxon>
        <taxon>Hypocreales</taxon>
        <taxon>Ophiocordycipitaceae</taxon>
        <taxon>Tolypocladium</taxon>
    </lineage>
</organism>
<feature type="region of interest" description="Disordered" evidence="1">
    <location>
        <begin position="1"/>
        <end position="48"/>
    </location>
</feature>
<gene>
    <name evidence="3" type="ORF">TOPH_06212</name>
</gene>
<proteinExistence type="predicted"/>
<dbReference type="Pfam" id="PF25545">
    <property type="entry name" value="DUF7924"/>
    <property type="match status" value="1"/>
</dbReference>
<evidence type="ECO:0000313" key="4">
    <source>
        <dbReference type="Proteomes" id="UP000036947"/>
    </source>
</evidence>
<dbReference type="STRING" id="1163406.A0A0L0N4Z5"/>
<name>A0A0L0N4Z5_TOLOC</name>
<dbReference type="OrthoDB" id="5132737at2759"/>
<evidence type="ECO:0000313" key="3">
    <source>
        <dbReference type="EMBL" id="KND89147.1"/>
    </source>
</evidence>
<feature type="region of interest" description="Disordered" evidence="1">
    <location>
        <begin position="405"/>
        <end position="424"/>
    </location>
</feature>
<evidence type="ECO:0000259" key="2">
    <source>
        <dbReference type="Pfam" id="PF25545"/>
    </source>
</evidence>
<dbReference type="AlphaFoldDB" id="A0A0L0N4Z5"/>
<feature type="domain" description="DUF7924" evidence="2">
    <location>
        <begin position="174"/>
        <end position="396"/>
    </location>
</feature>
<dbReference type="Proteomes" id="UP000036947">
    <property type="component" value="Unassembled WGS sequence"/>
</dbReference>
<accession>A0A0L0N4Z5</accession>
<keyword evidence="4" id="KW-1185">Reference proteome</keyword>